<accession>A0ABV5Z9G0</accession>
<dbReference type="SMART" id="SM00382">
    <property type="entry name" value="AAA"/>
    <property type="match status" value="1"/>
</dbReference>
<dbReference type="SUPFAM" id="SSF52540">
    <property type="entry name" value="P-loop containing nucleoside triphosphate hydrolases"/>
    <property type="match status" value="1"/>
</dbReference>
<dbReference type="Pfam" id="PF00005">
    <property type="entry name" value="ABC_tran"/>
    <property type="match status" value="1"/>
</dbReference>
<evidence type="ECO:0000313" key="6">
    <source>
        <dbReference type="EMBL" id="MFB9885906.1"/>
    </source>
</evidence>
<comment type="similarity">
    <text evidence="1">Belongs to the ABC transporter superfamily.</text>
</comment>
<name>A0ABV5Z9G0_9GAMM</name>
<dbReference type="GO" id="GO:0005524">
    <property type="term" value="F:ATP binding"/>
    <property type="evidence" value="ECO:0007669"/>
    <property type="project" value="UniProtKB-KW"/>
</dbReference>
<dbReference type="PROSITE" id="PS50893">
    <property type="entry name" value="ABC_TRANSPORTER_2"/>
    <property type="match status" value="1"/>
</dbReference>
<dbReference type="InterPro" id="IPR003439">
    <property type="entry name" value="ABC_transporter-like_ATP-bd"/>
</dbReference>
<proteinExistence type="inferred from homology"/>
<evidence type="ECO:0000256" key="2">
    <source>
        <dbReference type="ARBA" id="ARBA00022448"/>
    </source>
</evidence>
<evidence type="ECO:0000256" key="3">
    <source>
        <dbReference type="ARBA" id="ARBA00022741"/>
    </source>
</evidence>
<dbReference type="InterPro" id="IPR027417">
    <property type="entry name" value="P-loop_NTPase"/>
</dbReference>
<evidence type="ECO:0000256" key="4">
    <source>
        <dbReference type="ARBA" id="ARBA00022840"/>
    </source>
</evidence>
<keyword evidence="4 6" id="KW-0067">ATP-binding</keyword>
<dbReference type="PANTHER" id="PTHR43553:SF24">
    <property type="entry name" value="ENERGY-COUPLING FACTOR TRANSPORTER ATP-BINDING PROTEIN ECFA1"/>
    <property type="match status" value="1"/>
</dbReference>
<keyword evidence="3" id="KW-0547">Nucleotide-binding</keyword>
<protein>
    <submittedName>
        <fullName evidence="6">Energy-coupling factor ABC transporter ATP-binding protein</fullName>
    </submittedName>
</protein>
<dbReference type="InterPro" id="IPR050095">
    <property type="entry name" value="ECF_ABC_transporter_ATP-bd"/>
</dbReference>
<dbReference type="Proteomes" id="UP001589628">
    <property type="component" value="Unassembled WGS sequence"/>
</dbReference>
<evidence type="ECO:0000259" key="5">
    <source>
        <dbReference type="PROSITE" id="PS50893"/>
    </source>
</evidence>
<evidence type="ECO:0000313" key="7">
    <source>
        <dbReference type="Proteomes" id="UP001589628"/>
    </source>
</evidence>
<dbReference type="InterPro" id="IPR003593">
    <property type="entry name" value="AAA+_ATPase"/>
</dbReference>
<dbReference type="CDD" id="cd03225">
    <property type="entry name" value="ABC_cobalt_CbiO_domain1"/>
    <property type="match status" value="1"/>
</dbReference>
<keyword evidence="2" id="KW-0813">Transport</keyword>
<keyword evidence="7" id="KW-1185">Reference proteome</keyword>
<organism evidence="6 7">
    <name type="scientific">Balneatrix alpica</name>
    <dbReference type="NCBI Taxonomy" id="75684"/>
    <lineage>
        <taxon>Bacteria</taxon>
        <taxon>Pseudomonadati</taxon>
        <taxon>Pseudomonadota</taxon>
        <taxon>Gammaproteobacteria</taxon>
        <taxon>Oceanospirillales</taxon>
        <taxon>Balneatrichaceae</taxon>
        <taxon>Balneatrix</taxon>
    </lineage>
</organism>
<gene>
    <name evidence="6" type="ORF">ACFFLH_05745</name>
</gene>
<dbReference type="PANTHER" id="PTHR43553">
    <property type="entry name" value="HEAVY METAL TRANSPORTER"/>
    <property type="match status" value="1"/>
</dbReference>
<evidence type="ECO:0000256" key="1">
    <source>
        <dbReference type="ARBA" id="ARBA00005417"/>
    </source>
</evidence>
<sequence length="236" mass="26456">MAVIELTQVRLERDKRLVLDDISLQLNEQRIGLIGYNGSGKSSLLRLLNGLLLPSSGQVRVQGLDPAEGPAKMAAQVGFIFQNPDHQLLFPTVGEELRFGLLNLGMSKAEGQQRVEQLLAEHQRLSWLERPVHSLSDGQKQWLCIMAVLLMEPKLLVLDEPFSALDLPSRYYLLDWLLGLPQQLLMVSHELETLAQFERIIWLDQGRIRADGPPAEVLPEYSRVAKQLASQGLGHA</sequence>
<dbReference type="Gene3D" id="3.40.50.300">
    <property type="entry name" value="P-loop containing nucleotide triphosphate hydrolases"/>
    <property type="match status" value="1"/>
</dbReference>
<comment type="caution">
    <text evidence="6">The sequence shown here is derived from an EMBL/GenBank/DDBJ whole genome shotgun (WGS) entry which is preliminary data.</text>
</comment>
<dbReference type="EMBL" id="JBHLZN010000001">
    <property type="protein sequence ID" value="MFB9885906.1"/>
    <property type="molecule type" value="Genomic_DNA"/>
</dbReference>
<feature type="domain" description="ABC transporter" evidence="5">
    <location>
        <begin position="4"/>
        <end position="230"/>
    </location>
</feature>
<reference evidence="6 7" key="1">
    <citation type="submission" date="2024-09" db="EMBL/GenBank/DDBJ databases">
        <authorList>
            <person name="Sun Q."/>
            <person name="Mori K."/>
        </authorList>
    </citation>
    <scope>NUCLEOTIDE SEQUENCE [LARGE SCALE GENOMIC DNA]</scope>
    <source>
        <strain evidence="6 7">ATCC 51285</strain>
    </source>
</reference>
<dbReference type="RefSeq" id="WP_211249552.1">
    <property type="nucleotide sequence ID" value="NZ_JBHLZN010000001.1"/>
</dbReference>
<dbReference type="InterPro" id="IPR015856">
    <property type="entry name" value="ABC_transpr_CbiO/EcfA_su"/>
</dbReference>